<gene>
    <name evidence="2" type="ORF">BCR43DRAFT_488222</name>
</gene>
<feature type="compositionally biased region" description="Basic residues" evidence="1">
    <location>
        <begin position="110"/>
        <end position="122"/>
    </location>
</feature>
<organism evidence="2 3">
    <name type="scientific">Syncephalastrum racemosum</name>
    <name type="common">Filamentous fungus</name>
    <dbReference type="NCBI Taxonomy" id="13706"/>
    <lineage>
        <taxon>Eukaryota</taxon>
        <taxon>Fungi</taxon>
        <taxon>Fungi incertae sedis</taxon>
        <taxon>Mucoromycota</taxon>
        <taxon>Mucoromycotina</taxon>
        <taxon>Mucoromycetes</taxon>
        <taxon>Mucorales</taxon>
        <taxon>Syncephalastraceae</taxon>
        <taxon>Syncephalastrum</taxon>
    </lineage>
</organism>
<dbReference type="STRING" id="13706.A0A1X2HID2"/>
<dbReference type="OMA" id="YGLKMNA"/>
<evidence type="ECO:0000313" key="3">
    <source>
        <dbReference type="Proteomes" id="UP000242180"/>
    </source>
</evidence>
<sequence>MSSSSKKEDDPLDALNDALQNVANAFGAMHKHLGELQQINESQNRFNDAFDPFLYGLSAVSSTIAWPEAPQSSSVDYIAKKSTTPATENNSNKPTTAPTDDSKQTSQRRLSAKSKLPSRRSSRPSITQQILNTGPRRTFVTKIDIRKIIDRLPLKFREQTEHTKNMEAVLKELKKQPEGINMPSMVSAVGLPKYRINDCLNAAIRSKDVVKESKPGQLTLYKFDPTKYPSARREAARASTRIPMRKH</sequence>
<dbReference type="GO" id="GO:0042729">
    <property type="term" value="C:DASH complex"/>
    <property type="evidence" value="ECO:0007669"/>
    <property type="project" value="InterPro"/>
</dbReference>
<feature type="region of interest" description="Disordered" evidence="1">
    <location>
        <begin position="82"/>
        <end position="133"/>
    </location>
</feature>
<dbReference type="Pfam" id="PF08653">
    <property type="entry name" value="DASH_Dam1"/>
    <property type="match status" value="1"/>
</dbReference>
<dbReference type="Proteomes" id="UP000242180">
    <property type="component" value="Unassembled WGS sequence"/>
</dbReference>
<dbReference type="InParanoid" id="A0A1X2HID2"/>
<name>A0A1X2HID2_SYNRA</name>
<dbReference type="GO" id="GO:0008608">
    <property type="term" value="P:attachment of spindle microtubules to kinetochore"/>
    <property type="evidence" value="ECO:0007669"/>
    <property type="project" value="InterPro"/>
</dbReference>
<protein>
    <submittedName>
        <fullName evidence="2">Uncharacterized protein</fullName>
    </submittedName>
</protein>
<comment type="caution">
    <text evidence="2">The sequence shown here is derived from an EMBL/GenBank/DDBJ whole genome shotgun (WGS) entry which is preliminary data.</text>
</comment>
<dbReference type="OrthoDB" id="5586015at2759"/>
<evidence type="ECO:0000313" key="2">
    <source>
        <dbReference type="EMBL" id="ORY98818.1"/>
    </source>
</evidence>
<reference evidence="2 3" key="1">
    <citation type="submission" date="2016-07" db="EMBL/GenBank/DDBJ databases">
        <title>Pervasive Adenine N6-methylation of Active Genes in Fungi.</title>
        <authorList>
            <consortium name="DOE Joint Genome Institute"/>
            <person name="Mondo S.J."/>
            <person name="Dannebaum R.O."/>
            <person name="Kuo R.C."/>
            <person name="Labutti K."/>
            <person name="Haridas S."/>
            <person name="Kuo A."/>
            <person name="Salamov A."/>
            <person name="Ahrendt S.R."/>
            <person name="Lipzen A."/>
            <person name="Sullivan W."/>
            <person name="Andreopoulos W.B."/>
            <person name="Clum A."/>
            <person name="Lindquist E."/>
            <person name="Daum C."/>
            <person name="Ramamoorthy G.K."/>
            <person name="Gryganskyi A."/>
            <person name="Culley D."/>
            <person name="Magnuson J.K."/>
            <person name="James T.Y."/>
            <person name="O'Malley M.A."/>
            <person name="Stajich J.E."/>
            <person name="Spatafora J.W."/>
            <person name="Visel A."/>
            <person name="Grigoriev I.V."/>
        </authorList>
    </citation>
    <scope>NUCLEOTIDE SEQUENCE [LARGE SCALE GENOMIC DNA]</scope>
    <source>
        <strain evidence="2 3">NRRL 2496</strain>
    </source>
</reference>
<dbReference type="AlphaFoldDB" id="A0A1X2HID2"/>
<evidence type="ECO:0000256" key="1">
    <source>
        <dbReference type="SAM" id="MobiDB-lite"/>
    </source>
</evidence>
<keyword evidence="3" id="KW-1185">Reference proteome</keyword>
<dbReference type="GO" id="GO:0072686">
    <property type="term" value="C:mitotic spindle"/>
    <property type="evidence" value="ECO:0007669"/>
    <property type="project" value="InterPro"/>
</dbReference>
<dbReference type="EMBL" id="MCGN01000003">
    <property type="protein sequence ID" value="ORY98818.1"/>
    <property type="molecule type" value="Genomic_DNA"/>
</dbReference>
<proteinExistence type="predicted"/>
<dbReference type="InterPro" id="IPR013962">
    <property type="entry name" value="DASH_Dam1"/>
</dbReference>
<accession>A0A1X2HID2</accession>
<feature type="compositionally biased region" description="Polar residues" evidence="1">
    <location>
        <begin position="82"/>
        <end position="107"/>
    </location>
</feature>